<gene>
    <name evidence="1" type="ORF">CR513_60811</name>
</gene>
<dbReference type="Proteomes" id="UP000257109">
    <property type="component" value="Unassembled WGS sequence"/>
</dbReference>
<name>A0A371E4S7_MUCPR</name>
<dbReference type="EMBL" id="QJKJ01016427">
    <property type="protein sequence ID" value="RDX61003.1"/>
    <property type="molecule type" value="Genomic_DNA"/>
</dbReference>
<dbReference type="AlphaFoldDB" id="A0A371E4S7"/>
<evidence type="ECO:0000313" key="2">
    <source>
        <dbReference type="Proteomes" id="UP000257109"/>
    </source>
</evidence>
<protein>
    <submittedName>
        <fullName evidence="1">Uncharacterized protein</fullName>
    </submittedName>
</protein>
<organism evidence="1 2">
    <name type="scientific">Mucuna pruriens</name>
    <name type="common">Velvet bean</name>
    <name type="synonym">Dolichos pruriens</name>
    <dbReference type="NCBI Taxonomy" id="157652"/>
    <lineage>
        <taxon>Eukaryota</taxon>
        <taxon>Viridiplantae</taxon>
        <taxon>Streptophyta</taxon>
        <taxon>Embryophyta</taxon>
        <taxon>Tracheophyta</taxon>
        <taxon>Spermatophyta</taxon>
        <taxon>Magnoliopsida</taxon>
        <taxon>eudicotyledons</taxon>
        <taxon>Gunneridae</taxon>
        <taxon>Pentapetalae</taxon>
        <taxon>rosids</taxon>
        <taxon>fabids</taxon>
        <taxon>Fabales</taxon>
        <taxon>Fabaceae</taxon>
        <taxon>Papilionoideae</taxon>
        <taxon>50 kb inversion clade</taxon>
        <taxon>NPAAA clade</taxon>
        <taxon>indigoferoid/millettioid clade</taxon>
        <taxon>Phaseoleae</taxon>
        <taxon>Mucuna</taxon>
    </lineage>
</organism>
<evidence type="ECO:0000313" key="1">
    <source>
        <dbReference type="EMBL" id="RDX61003.1"/>
    </source>
</evidence>
<reference evidence="1" key="1">
    <citation type="submission" date="2018-05" db="EMBL/GenBank/DDBJ databases">
        <title>Draft genome of Mucuna pruriens seed.</title>
        <authorList>
            <person name="Nnadi N.E."/>
            <person name="Vos R."/>
            <person name="Hasami M.H."/>
            <person name="Devisetty U.K."/>
            <person name="Aguiy J.C."/>
        </authorList>
    </citation>
    <scope>NUCLEOTIDE SEQUENCE [LARGE SCALE GENOMIC DNA]</scope>
    <source>
        <strain evidence="1">JCA_2017</strain>
    </source>
</reference>
<feature type="non-terminal residue" evidence="1">
    <location>
        <position position="1"/>
    </location>
</feature>
<accession>A0A371E4S7</accession>
<sequence>MKRSVFLLDYFIDPLTTNNAKVGWVKYEVSLELRRYKAANLKNPISMRQPFVVCYDISKMGLRGVLMQEGKSNSANHPFLEDLLRACILEQRSSWDNLLPLVEFTYNNSYGLFGLHCVSLSQAKA</sequence>
<comment type="caution">
    <text evidence="1">The sequence shown here is derived from an EMBL/GenBank/DDBJ whole genome shotgun (WGS) entry which is preliminary data.</text>
</comment>
<keyword evidence="2" id="KW-1185">Reference proteome</keyword>
<proteinExistence type="predicted"/>